<dbReference type="EnsemblPlants" id="PGSC0003DMT400011488">
    <property type="protein sequence ID" value="PGSC0003DMT400011488"/>
    <property type="gene ID" value="PGSC0003DMG400004512"/>
</dbReference>
<dbReference type="PANTHER" id="PTHR33710">
    <property type="entry name" value="BNAC02G09200D PROTEIN"/>
    <property type="match status" value="1"/>
</dbReference>
<proteinExistence type="predicted"/>
<dbReference type="InterPro" id="IPR005135">
    <property type="entry name" value="Endo/exonuclease/phosphatase"/>
</dbReference>
<dbReference type="eggNOG" id="KOG1075">
    <property type="taxonomic scope" value="Eukaryota"/>
</dbReference>
<dbReference type="PaxDb" id="4113-PGSC0003DMT400011488"/>
<evidence type="ECO:0000313" key="3">
    <source>
        <dbReference type="EnsemblPlants" id="PGSC0003DMT400011488"/>
    </source>
</evidence>
<evidence type="ECO:0000313" key="4">
    <source>
        <dbReference type="Proteomes" id="UP000011115"/>
    </source>
</evidence>
<dbReference type="AlphaFoldDB" id="M0ZZM4"/>
<dbReference type="InterPro" id="IPR036691">
    <property type="entry name" value="Endo/exonu/phosph_ase_sf"/>
</dbReference>
<sequence>MICGDFNAVLLPDERLFGNPITFPEIRDFSECIKQVQLTEFKWSGDYYTWSNKQASTDRIWSRLDRAFGNHDWMLQWGHVVLEYDVPHISDHAPMILSLNTMIHPGKSPFRFFNIWADHTTFIDIVQQVWSKEFSLNGMENIWLKLKALKPQLKKLNREEFKEINLKIAKARQELAIIQRQLTIHSSDDLYRLEKKAVQNLEKWSLIEESALRQKSRAQWIKLGDANTKYFSAVIKERSQKKHLGGIQSLSGRKLTDPIEIKDEILLFYKSLMGTSSSTLPAVNRTVMKQGPLLSHQQKIQLCSDITDQEIADALKSIDGDKAPGIDGYNAHFFQKTWHILKDDIVQATKEFFQTGKLYRPINCTAITLIPKNASPLM</sequence>
<evidence type="ECO:0000256" key="1">
    <source>
        <dbReference type="SAM" id="Coils"/>
    </source>
</evidence>
<feature type="domain" description="Endonuclease/exonuclease/phosphatase" evidence="2">
    <location>
        <begin position="2"/>
        <end position="92"/>
    </location>
</feature>
<name>M0ZZM4_SOLTU</name>
<reference evidence="3" key="2">
    <citation type="submission" date="2015-06" db="UniProtKB">
        <authorList>
            <consortium name="EnsemblPlants"/>
        </authorList>
    </citation>
    <scope>IDENTIFICATION</scope>
    <source>
        <strain evidence="3">DM1-3 516 R44</strain>
    </source>
</reference>
<dbReference type="Proteomes" id="UP000011115">
    <property type="component" value="Unassembled WGS sequence"/>
</dbReference>
<dbReference type="Pfam" id="PF03372">
    <property type="entry name" value="Exo_endo_phos"/>
    <property type="match status" value="1"/>
</dbReference>
<protein>
    <submittedName>
        <fullName evidence="3">Reverse transcriptase</fullName>
    </submittedName>
</protein>
<dbReference type="STRING" id="4113.M0ZZM4"/>
<dbReference type="PANTHER" id="PTHR33710:SF80">
    <property type="entry name" value="ENDONUCLEASE_EXONUCLEASE_PHOSPHATASE"/>
    <property type="match status" value="1"/>
</dbReference>
<dbReference type="Gramene" id="PGSC0003DMT400011488">
    <property type="protein sequence ID" value="PGSC0003DMT400011488"/>
    <property type="gene ID" value="PGSC0003DMG400004512"/>
</dbReference>
<keyword evidence="1" id="KW-0175">Coiled coil</keyword>
<dbReference type="SUPFAM" id="SSF56219">
    <property type="entry name" value="DNase I-like"/>
    <property type="match status" value="1"/>
</dbReference>
<dbReference type="OMA" id="NGMENIW"/>
<reference evidence="4" key="1">
    <citation type="journal article" date="2011" name="Nature">
        <title>Genome sequence and analysis of the tuber crop potato.</title>
        <authorList>
            <consortium name="The Potato Genome Sequencing Consortium"/>
        </authorList>
    </citation>
    <scope>NUCLEOTIDE SEQUENCE [LARGE SCALE GENOMIC DNA]</scope>
    <source>
        <strain evidence="4">cv. DM1-3 516 R44</strain>
    </source>
</reference>
<organism evidence="3 4">
    <name type="scientific">Solanum tuberosum</name>
    <name type="common">Potato</name>
    <dbReference type="NCBI Taxonomy" id="4113"/>
    <lineage>
        <taxon>Eukaryota</taxon>
        <taxon>Viridiplantae</taxon>
        <taxon>Streptophyta</taxon>
        <taxon>Embryophyta</taxon>
        <taxon>Tracheophyta</taxon>
        <taxon>Spermatophyta</taxon>
        <taxon>Magnoliopsida</taxon>
        <taxon>eudicotyledons</taxon>
        <taxon>Gunneridae</taxon>
        <taxon>Pentapetalae</taxon>
        <taxon>asterids</taxon>
        <taxon>lamiids</taxon>
        <taxon>Solanales</taxon>
        <taxon>Solanaceae</taxon>
        <taxon>Solanoideae</taxon>
        <taxon>Solaneae</taxon>
        <taxon>Solanum</taxon>
    </lineage>
</organism>
<accession>M0ZZM4</accession>
<feature type="coiled-coil region" evidence="1">
    <location>
        <begin position="154"/>
        <end position="181"/>
    </location>
</feature>
<dbReference type="HOGENOM" id="CLU_000680_36_7_1"/>
<keyword evidence="4" id="KW-1185">Reference proteome</keyword>
<dbReference type="InParanoid" id="M0ZZM4"/>
<dbReference type="Gene3D" id="3.60.10.10">
    <property type="entry name" value="Endonuclease/exonuclease/phosphatase"/>
    <property type="match status" value="1"/>
</dbReference>
<evidence type="ECO:0000259" key="2">
    <source>
        <dbReference type="Pfam" id="PF03372"/>
    </source>
</evidence>